<dbReference type="Proteomes" id="UP000887159">
    <property type="component" value="Unassembled WGS sequence"/>
</dbReference>
<feature type="region of interest" description="Disordered" evidence="1">
    <location>
        <begin position="157"/>
        <end position="210"/>
    </location>
</feature>
<dbReference type="GO" id="GO:0043021">
    <property type="term" value="F:ribonucleoprotein complex binding"/>
    <property type="evidence" value="ECO:0007669"/>
    <property type="project" value="TreeGrafter"/>
</dbReference>
<dbReference type="AlphaFoldDB" id="A0A8X6T3E8"/>
<evidence type="ECO:0000313" key="3">
    <source>
        <dbReference type="EMBL" id="GFY19281.1"/>
    </source>
</evidence>
<comment type="caution">
    <text evidence="3">The sequence shown here is derived from an EMBL/GenBank/DDBJ whole genome shotgun (WGS) entry which is preliminary data.</text>
</comment>
<proteinExistence type="predicted"/>
<dbReference type="Pfam" id="PF01248">
    <property type="entry name" value="Ribosomal_L7Ae"/>
    <property type="match status" value="1"/>
</dbReference>
<feature type="compositionally biased region" description="Polar residues" evidence="1">
    <location>
        <begin position="246"/>
        <end position="256"/>
    </location>
</feature>
<accession>A0A8X6T3E8</accession>
<feature type="compositionally biased region" description="Polar residues" evidence="1">
    <location>
        <begin position="157"/>
        <end position="173"/>
    </location>
</feature>
<evidence type="ECO:0000313" key="4">
    <source>
        <dbReference type="Proteomes" id="UP000887159"/>
    </source>
</evidence>
<feature type="compositionally biased region" description="Polar residues" evidence="1">
    <location>
        <begin position="625"/>
        <end position="639"/>
    </location>
</feature>
<dbReference type="InterPro" id="IPR029064">
    <property type="entry name" value="Ribosomal_eL30-like_sf"/>
</dbReference>
<reference evidence="3" key="1">
    <citation type="submission" date="2020-08" db="EMBL/GenBank/DDBJ databases">
        <title>Multicomponent nature underlies the extraordinary mechanical properties of spider dragline silk.</title>
        <authorList>
            <person name="Kono N."/>
            <person name="Nakamura H."/>
            <person name="Mori M."/>
            <person name="Yoshida Y."/>
            <person name="Ohtoshi R."/>
            <person name="Malay A.D."/>
            <person name="Moran D.A.P."/>
            <person name="Tomita M."/>
            <person name="Numata K."/>
            <person name="Arakawa K."/>
        </authorList>
    </citation>
    <scope>NUCLEOTIDE SEQUENCE</scope>
</reference>
<dbReference type="Gene3D" id="3.30.1330.30">
    <property type="match status" value="1"/>
</dbReference>
<dbReference type="InterPro" id="IPR040051">
    <property type="entry name" value="SECISBP2"/>
</dbReference>
<name>A0A8X6T3E8_TRICX</name>
<dbReference type="EMBL" id="BMAU01021351">
    <property type="protein sequence ID" value="GFY19281.1"/>
    <property type="molecule type" value="Genomic_DNA"/>
</dbReference>
<dbReference type="PANTHER" id="PTHR13284:SF4">
    <property type="entry name" value="C2H2-TYPE DOMAIN-CONTAINING PROTEIN"/>
    <property type="match status" value="1"/>
</dbReference>
<dbReference type="GO" id="GO:0005739">
    <property type="term" value="C:mitochondrion"/>
    <property type="evidence" value="ECO:0007669"/>
    <property type="project" value="TreeGrafter"/>
</dbReference>
<dbReference type="GO" id="GO:0003730">
    <property type="term" value="F:mRNA 3'-UTR binding"/>
    <property type="evidence" value="ECO:0007669"/>
    <property type="project" value="TreeGrafter"/>
</dbReference>
<protein>
    <submittedName>
        <fullName evidence="3">Selenocysteine insertion sequence-binding protein 2-like</fullName>
    </submittedName>
</protein>
<dbReference type="GO" id="GO:0035368">
    <property type="term" value="F:selenocysteine insertion sequence binding"/>
    <property type="evidence" value="ECO:0007669"/>
    <property type="project" value="InterPro"/>
</dbReference>
<feature type="compositionally biased region" description="Basic and acidic residues" evidence="1">
    <location>
        <begin position="645"/>
        <end position="654"/>
    </location>
</feature>
<dbReference type="PANTHER" id="PTHR13284">
    <property type="entry name" value="GH01354P"/>
    <property type="match status" value="1"/>
</dbReference>
<feature type="region of interest" description="Disordered" evidence="1">
    <location>
        <begin position="622"/>
        <end position="661"/>
    </location>
</feature>
<keyword evidence="4" id="KW-1185">Reference proteome</keyword>
<dbReference type="GO" id="GO:1990904">
    <property type="term" value="C:ribonucleoprotein complex"/>
    <property type="evidence" value="ECO:0007669"/>
    <property type="project" value="TreeGrafter"/>
</dbReference>
<organism evidence="3 4">
    <name type="scientific">Trichonephila clavipes</name>
    <name type="common">Golden silk orbweaver</name>
    <name type="synonym">Nephila clavipes</name>
    <dbReference type="NCBI Taxonomy" id="2585209"/>
    <lineage>
        <taxon>Eukaryota</taxon>
        <taxon>Metazoa</taxon>
        <taxon>Ecdysozoa</taxon>
        <taxon>Arthropoda</taxon>
        <taxon>Chelicerata</taxon>
        <taxon>Arachnida</taxon>
        <taxon>Araneae</taxon>
        <taxon>Araneomorphae</taxon>
        <taxon>Entelegynae</taxon>
        <taxon>Araneoidea</taxon>
        <taxon>Nephilidae</taxon>
        <taxon>Trichonephila</taxon>
    </lineage>
</organism>
<feature type="region of interest" description="Disordered" evidence="1">
    <location>
        <begin position="330"/>
        <end position="411"/>
    </location>
</feature>
<sequence>MGTNSPAMILNHGEVTKTALKLAHHSRSFHINPTKQVTNLEMNKGKKSQGIIKIPNHESQFIQQHQNHSASDNKHVFKADSHDFPSLSEAFEGNKKQEKKSLKYGTSDFTYSGKLKIQPQEKVMQHIPLENLCQNKSVCFKSKASINSRANNSACTLKSSQATQSIPLGSKRQSLPADNKLPSSSKNLSHSLRYSGISKEKNGKSDLVSQNSDLFGKQKNHCNYTNNPNICLNENNPLTEKRISSQKKSNTAQEKPSASLKKEQSFNKIHKDNFVSRSSVQNSIVSNGSDINNWRSNTNHVSSTKSEMSCNKADEWVIIENKSKHSELNKFGNSAPISNKNISQSHQNITQPSTRGSNVNTIKTQKASLNPKLPNSSENNVKSQTSSTQQASGETGKVKKKRKRDSKLKRQAALQSGKLLVLTPEVHSKIIKQSNNVNIQKHKNVVVNINDSEEYPELGSSESKNNKEVSVKVPGICSKTEIPVSPITDGFESNKFDAESTISKEVSETNNVHEAAKLDAKGSAKNVEEVKVVRSSNPITLSLFDMLLTAKPKMKKSERKDESQVKFGKVIKKETIRKAVNNAVLNSSRPIVKRGKEREIPKIKRPSRLRKLILLGRQQKRESMITRNHGSENSVSDECSLSPEKSVEMDESKSENQISEVDSSCAINKNENEEILSKDLNNCKKDLVFCRKEESENSVQNFTACDEENQKNFQTGPTKHGMNVFKLSESQAVLKGFENSDIENKFLESNLCLINSHEVEELGTVHKTCNESDYKCSEEFLRHHSTPDVPFAEREVTNHLSECPFNSKLIDWENHVDNGHSANDIDCIEYRDDDCANDIQHNKTSISNVIETFTDTDWVHEKQDSPLNSLEEALDITSEAATEKKSTNDICAADHNLIENKIEAISITENTGCTYNLISDVVTSGDQMINDTSNKSLASNIFTIDCNLDDGKKMEDKSDTMKMDSHGENISCVSENLYSDQERLQAIKLLLHSRKFRQYCNHFISRQIDETVFALIDDLARFQDRMHQKDPVKAKRKRRLVYGIKEIKKHMQLKKIKCIVIATDIEDIKIEGGLNDIIEELKSLAEVYHIPYIFSHRRFNLGKICRKSVPVSCVGVFNYEGSEKNFKKLVEFYEDSKYDYSLLTKKLASKLTGDQIKELFEAEKEPLLLHEASQRILREMLYSSPEGFKISSVSNSIKNGESCSINANLMPYTQLADNNFTDVETTISFSSKKCSNPEENFDALLNEKTNIILKKYNVVKE</sequence>
<dbReference type="SUPFAM" id="SSF55315">
    <property type="entry name" value="L30e-like"/>
    <property type="match status" value="1"/>
</dbReference>
<dbReference type="InterPro" id="IPR004038">
    <property type="entry name" value="Ribosomal_eL8/eL30/eS12/Gad45"/>
</dbReference>
<evidence type="ECO:0000256" key="1">
    <source>
        <dbReference type="SAM" id="MobiDB-lite"/>
    </source>
</evidence>
<feature type="domain" description="Ribosomal protein eL8/eL30/eS12/Gadd45" evidence="2">
    <location>
        <begin position="1031"/>
        <end position="1123"/>
    </location>
</feature>
<gene>
    <name evidence="3" type="primary">Secisbp2l</name>
    <name evidence="3" type="ORF">TNCV_4226451</name>
</gene>
<evidence type="ECO:0000259" key="2">
    <source>
        <dbReference type="Pfam" id="PF01248"/>
    </source>
</evidence>
<feature type="region of interest" description="Disordered" evidence="1">
    <location>
        <begin position="242"/>
        <end position="263"/>
    </location>
</feature>
<feature type="compositionally biased region" description="Polar residues" evidence="1">
    <location>
        <begin position="181"/>
        <end position="192"/>
    </location>
</feature>
<feature type="compositionally biased region" description="Basic residues" evidence="1">
    <location>
        <begin position="398"/>
        <end position="410"/>
    </location>
</feature>
<feature type="compositionally biased region" description="Polar residues" evidence="1">
    <location>
        <begin position="331"/>
        <end position="393"/>
    </location>
</feature>